<organism evidence="1">
    <name type="scientific">gut metagenome</name>
    <dbReference type="NCBI Taxonomy" id="749906"/>
    <lineage>
        <taxon>unclassified sequences</taxon>
        <taxon>metagenomes</taxon>
        <taxon>organismal metagenomes</taxon>
    </lineage>
</organism>
<protein>
    <submittedName>
        <fullName evidence="1">Uncharacterized protein</fullName>
    </submittedName>
</protein>
<proteinExistence type="predicted"/>
<reference evidence="1" key="1">
    <citation type="journal article" date="2012" name="PLoS ONE">
        <title>Gene sets for utilization of primary and secondary nutrition supplies in the distal gut of endangered iberian lynx.</title>
        <authorList>
            <person name="Alcaide M."/>
            <person name="Messina E."/>
            <person name="Richter M."/>
            <person name="Bargiela R."/>
            <person name="Peplies J."/>
            <person name="Huws S.A."/>
            <person name="Newbold C.J."/>
            <person name="Golyshin P.N."/>
            <person name="Simon M.A."/>
            <person name="Lopez G."/>
            <person name="Yakimov M.M."/>
            <person name="Ferrer M."/>
        </authorList>
    </citation>
    <scope>NUCLEOTIDE SEQUENCE</scope>
</reference>
<gene>
    <name evidence="1" type="ORF">EVA_15619</name>
</gene>
<accession>J9C8Q3</accession>
<comment type="caution">
    <text evidence="1">The sequence shown here is derived from an EMBL/GenBank/DDBJ whole genome shotgun (WGS) entry which is preliminary data.</text>
</comment>
<evidence type="ECO:0000313" key="1">
    <source>
        <dbReference type="EMBL" id="EJW96275.1"/>
    </source>
</evidence>
<feature type="non-terminal residue" evidence="1">
    <location>
        <position position="45"/>
    </location>
</feature>
<dbReference type="AlphaFoldDB" id="J9C8Q3"/>
<name>J9C8Q3_9ZZZZ</name>
<dbReference type="EMBL" id="AMCI01005369">
    <property type="protein sequence ID" value="EJW96275.1"/>
    <property type="molecule type" value="Genomic_DNA"/>
</dbReference>
<sequence>MMAEIFHHANLCGRAALLQKGIEYVEVSLSIVFLFYDIVVQGNVA</sequence>